<keyword evidence="1" id="KW-0812">Transmembrane</keyword>
<keyword evidence="1" id="KW-0472">Membrane</keyword>
<keyword evidence="3" id="KW-1185">Reference proteome</keyword>
<dbReference type="Pfam" id="PF07386">
    <property type="entry name" value="DUF1499"/>
    <property type="match status" value="1"/>
</dbReference>
<dbReference type="Proteomes" id="UP000092627">
    <property type="component" value="Unassembled WGS sequence"/>
</dbReference>
<protein>
    <recommendedName>
        <fullName evidence="4">DUF1499 domain-containing protein</fullName>
    </recommendedName>
</protein>
<dbReference type="AlphaFoldDB" id="A0A1A8SZW0"/>
<dbReference type="EMBL" id="FLOC01000001">
    <property type="protein sequence ID" value="SBS24764.1"/>
    <property type="molecule type" value="Genomic_DNA"/>
</dbReference>
<evidence type="ECO:0000313" key="3">
    <source>
        <dbReference type="Proteomes" id="UP000092627"/>
    </source>
</evidence>
<proteinExistence type="predicted"/>
<dbReference type="RefSeq" id="WP_082860952.1">
    <property type="nucleotide sequence ID" value="NZ_FLOC01000001.1"/>
</dbReference>
<reference evidence="2 3" key="1">
    <citation type="submission" date="2016-06" db="EMBL/GenBank/DDBJ databases">
        <authorList>
            <person name="Kjaerup R.B."/>
            <person name="Dalgaard T.S."/>
            <person name="Juul-Madsen H.R."/>
        </authorList>
    </citation>
    <scope>NUCLEOTIDE SEQUENCE [LARGE SCALE GENOMIC DNA]</scope>
    <source>
        <strain evidence="2 3">CECT 5080</strain>
    </source>
</reference>
<name>A0A1A8SZW0_9GAMM</name>
<evidence type="ECO:0000256" key="1">
    <source>
        <dbReference type="SAM" id="Phobius"/>
    </source>
</evidence>
<sequence>MSMVRWILVVVIAMLIGFFVYVDMNNDVPENLGVNEGLLAPCPDMPNCVSSQAPVDDTEHFVEPIFYRSSVKDAQLTIEQHMLDSGMARIVSSELGYTHFEITSDFFGFKDDLEVYFPEADSVLHIRSASRVGYDDLDVNRERVRQIRDLLVD</sequence>
<dbReference type="PANTHER" id="PTHR34801:SF6">
    <property type="entry name" value="SLL1620 PROTEIN"/>
    <property type="match status" value="1"/>
</dbReference>
<gene>
    <name evidence="2" type="ORF">MAQ5080_00094</name>
</gene>
<dbReference type="PIRSF" id="PIRSF026426">
    <property type="entry name" value="DUF1499"/>
    <property type="match status" value="1"/>
</dbReference>
<keyword evidence="1" id="KW-1133">Transmembrane helix</keyword>
<evidence type="ECO:0000313" key="2">
    <source>
        <dbReference type="EMBL" id="SBS24764.1"/>
    </source>
</evidence>
<feature type="transmembrane region" description="Helical" evidence="1">
    <location>
        <begin position="6"/>
        <end position="22"/>
    </location>
</feature>
<dbReference type="InterPro" id="IPR010865">
    <property type="entry name" value="DUF1499"/>
</dbReference>
<accession>A0A1A8SZW0</accession>
<dbReference type="STRING" id="295068.MAQ5080_00094"/>
<evidence type="ECO:0008006" key="4">
    <source>
        <dbReference type="Google" id="ProtNLM"/>
    </source>
</evidence>
<dbReference type="OrthoDB" id="9793534at2"/>
<dbReference type="PANTHER" id="PTHR34801">
    <property type="entry name" value="EXPRESSED PROTEIN"/>
    <property type="match status" value="1"/>
</dbReference>
<organism evidence="2 3">
    <name type="scientific">Marinomonas aquimarina</name>
    <dbReference type="NCBI Taxonomy" id="295068"/>
    <lineage>
        <taxon>Bacteria</taxon>
        <taxon>Pseudomonadati</taxon>
        <taxon>Pseudomonadota</taxon>
        <taxon>Gammaproteobacteria</taxon>
        <taxon>Oceanospirillales</taxon>
        <taxon>Oceanospirillaceae</taxon>
        <taxon>Marinomonas</taxon>
    </lineage>
</organism>